<evidence type="ECO:0000256" key="5">
    <source>
        <dbReference type="ARBA" id="ARBA00023125"/>
    </source>
</evidence>
<feature type="domain" description="DarT" evidence="9">
    <location>
        <begin position="254"/>
        <end position="413"/>
    </location>
</feature>
<keyword evidence="5 6" id="KW-0238">DNA-binding</keyword>
<accession>A0AAP9SWG0</accession>
<sequence length="413" mass="48670">MLFEWIKKVFGFDKPISPYSKGEIGKSSSKINILEGRRKDVVSTRNSMKTVSVNWYHLTPKENKSFKEVSIFVRYSFPDIVTLKFLKEQRLRKEQERLVALEDQLNKDLLEIKSLISRKKLNEADKIFDKVQSIISQIHTSHILQQYKEVQNSILNLRETLEKREIQRIAEEREKKENIARKKRKEQECRQREIEEKQRKENEVREGAAKRLAEQARQKEIAEKAERDRLNSLCNEKKLNIQSFKDILTANGITCFYHFTDRRNLLSIKKQRGLLSWHYCKTHGIVIPNQGGDADSENLDMRYGLQDYVRLSFCDDHPMTWRLKQSGSNLVLLRIKIDVAWFKETLFSDINAADQLHSHGGDLCHLQKVNFAATKRHYVNRNDEDFKPHQAEVMVKTFIPLEYIINIDNPILI</sequence>
<feature type="active site" description="Proton acceptor" evidence="6">
    <location>
        <position position="302"/>
    </location>
</feature>
<dbReference type="GO" id="GO:0003677">
    <property type="term" value="F:DNA binding"/>
    <property type="evidence" value="ECO:0007669"/>
    <property type="project" value="UniProtKB-UniRule"/>
</dbReference>
<comment type="catalytic activity">
    <reaction evidence="6">
        <text>a thymidine in DNA + NAD(+) = an N-(ADP-alpha-D-ribosyl)-thymidine in DNA + nicotinamide + H(+)</text>
        <dbReference type="Rhea" id="RHEA:71651"/>
        <dbReference type="Rhea" id="RHEA-COMP:13556"/>
        <dbReference type="Rhea" id="RHEA-COMP:18051"/>
        <dbReference type="ChEBI" id="CHEBI:15378"/>
        <dbReference type="ChEBI" id="CHEBI:17154"/>
        <dbReference type="ChEBI" id="CHEBI:57540"/>
        <dbReference type="ChEBI" id="CHEBI:137386"/>
        <dbReference type="ChEBI" id="CHEBI:191199"/>
    </reaction>
</comment>
<evidence type="ECO:0000256" key="3">
    <source>
        <dbReference type="ARBA" id="ARBA00022679"/>
    </source>
</evidence>
<dbReference type="EMBL" id="CP054003">
    <property type="protein sequence ID" value="QKH85643.1"/>
    <property type="molecule type" value="Genomic_DNA"/>
</dbReference>
<evidence type="ECO:0000256" key="2">
    <source>
        <dbReference type="ARBA" id="ARBA00022676"/>
    </source>
</evidence>
<evidence type="ECO:0000313" key="10">
    <source>
        <dbReference type="EMBL" id="QKH85643.1"/>
    </source>
</evidence>
<evidence type="ECO:0000256" key="4">
    <source>
        <dbReference type="ARBA" id="ARBA00022695"/>
    </source>
</evidence>
<dbReference type="GO" id="GO:0016757">
    <property type="term" value="F:glycosyltransferase activity"/>
    <property type="evidence" value="ECO:0007669"/>
    <property type="project" value="UniProtKB-UniRule"/>
</dbReference>
<feature type="binding site" evidence="6">
    <location>
        <position position="275"/>
    </location>
    <ligand>
        <name>NAD(+)</name>
        <dbReference type="ChEBI" id="CHEBI:57540"/>
    </ligand>
</feature>
<dbReference type="Pfam" id="PF14487">
    <property type="entry name" value="DarT"/>
    <property type="match status" value="1"/>
</dbReference>
<name>A0AAP9SWG0_BACFG</name>
<keyword evidence="2 6" id="KW-0328">Glycosyltransferase</keyword>
<evidence type="ECO:0000256" key="1">
    <source>
        <dbReference type="ARBA" id="ARBA00022649"/>
    </source>
</evidence>
<evidence type="ECO:0000313" key="11">
    <source>
        <dbReference type="Proteomes" id="UP000501467"/>
    </source>
</evidence>
<dbReference type="GO" id="GO:0016779">
    <property type="term" value="F:nucleotidyltransferase activity"/>
    <property type="evidence" value="ECO:0007669"/>
    <property type="project" value="UniProtKB-UniRule"/>
</dbReference>
<feature type="coiled-coil region" evidence="7">
    <location>
        <begin position="84"/>
        <end position="111"/>
    </location>
</feature>
<evidence type="ECO:0000256" key="8">
    <source>
        <dbReference type="SAM" id="MobiDB-lite"/>
    </source>
</evidence>
<dbReference type="AlphaFoldDB" id="A0AAP9SWG0"/>
<evidence type="ECO:0000256" key="7">
    <source>
        <dbReference type="SAM" id="Coils"/>
    </source>
</evidence>
<keyword evidence="1 6" id="KW-1277">Toxin-antitoxin system</keyword>
<comment type="caution">
    <text evidence="6">Lacks conserved residue(s) required for the propagation of feature annotation.</text>
</comment>
<feature type="active site" evidence="6">
    <location>
        <position position="392"/>
    </location>
</feature>
<keyword evidence="7" id="KW-0175">Coiled coil</keyword>
<reference evidence="10 11" key="1">
    <citation type="submission" date="2020-05" db="EMBL/GenBank/DDBJ databases">
        <title>FDA dAtabase for Regulatory Grade micrObial Sequences (FDA-ARGOS): Supporting development and validation of Infectious Disease Dx tests.</title>
        <authorList>
            <person name="Bojja K."/>
            <person name="Kessler A."/>
            <person name="Tallon L."/>
            <person name="Sadzewicz L."/>
            <person name="Zhao X."/>
            <person name="Vavikolanu K."/>
            <person name="Mehta A."/>
            <person name="Aluvathingal J."/>
            <person name="Nadendla S."/>
            <person name="Myers T."/>
            <person name="Yan Y."/>
            <person name="Sichtig H."/>
        </authorList>
    </citation>
    <scope>NUCLEOTIDE SEQUENCE [LARGE SCALE GENOMIC DNA]</scope>
    <source>
        <strain evidence="10 11">FDAARGOS_763</strain>
    </source>
</reference>
<proteinExistence type="inferred from homology"/>
<feature type="binding site" evidence="6">
    <location>
        <position position="302"/>
    </location>
    <ligand>
        <name>NAD(+)</name>
        <dbReference type="ChEBI" id="CHEBI:57540"/>
    </ligand>
</feature>
<feature type="binding site" evidence="6">
    <location>
        <begin position="258"/>
        <end position="260"/>
    </location>
    <ligand>
        <name>NAD(+)</name>
        <dbReference type="ChEBI" id="CHEBI:57540"/>
    </ligand>
</feature>
<dbReference type="Proteomes" id="UP000501467">
    <property type="component" value="Chromosome"/>
</dbReference>
<organism evidence="10 11">
    <name type="scientific">Bacteroides fragilis</name>
    <dbReference type="NCBI Taxonomy" id="817"/>
    <lineage>
        <taxon>Bacteria</taxon>
        <taxon>Pseudomonadati</taxon>
        <taxon>Bacteroidota</taxon>
        <taxon>Bacteroidia</taxon>
        <taxon>Bacteroidales</taxon>
        <taxon>Bacteroidaceae</taxon>
        <taxon>Bacteroides</taxon>
    </lineage>
</organism>
<protein>
    <submittedName>
        <fullName evidence="10">DUF4433 domain-containing protein</fullName>
    </submittedName>
</protein>
<comment type="similarity">
    <text evidence="6">Belongs to the DarT ADP-ribosyltransferase family.</text>
</comment>
<feature type="region of interest" description="Disordered" evidence="8">
    <location>
        <begin position="179"/>
        <end position="211"/>
    </location>
</feature>
<dbReference type="RefSeq" id="WP_005779534.1">
    <property type="nucleotide sequence ID" value="NZ_CP054003.1"/>
</dbReference>
<dbReference type="PROSITE" id="PS52018">
    <property type="entry name" value="DART"/>
    <property type="match status" value="1"/>
</dbReference>
<evidence type="ECO:0000256" key="6">
    <source>
        <dbReference type="PROSITE-ProRule" id="PRU01362"/>
    </source>
</evidence>
<dbReference type="InterPro" id="IPR029494">
    <property type="entry name" value="DarT"/>
</dbReference>
<evidence type="ECO:0000259" key="9">
    <source>
        <dbReference type="PROSITE" id="PS52018"/>
    </source>
</evidence>
<gene>
    <name evidence="10" type="ORF">FOC69_15215</name>
</gene>
<keyword evidence="3 6" id="KW-0808">Transferase</keyword>
<keyword evidence="4 6" id="KW-0548">Nucleotidyltransferase</keyword>